<keyword evidence="1" id="KW-0732">Signal</keyword>
<evidence type="ECO:0000313" key="3">
    <source>
        <dbReference type="Proteomes" id="UP000422221"/>
    </source>
</evidence>
<gene>
    <name evidence="2" type="ORF">F3F73_04165</name>
</gene>
<feature type="chain" id="PRO_5029858614" description="Alpha-L-rhamnosidase six-hairpin glycosidase domain-containing protein" evidence="1">
    <location>
        <begin position="20"/>
        <end position="692"/>
    </location>
</feature>
<dbReference type="InterPro" id="IPR012341">
    <property type="entry name" value="6hp_glycosidase-like_sf"/>
</dbReference>
<feature type="signal peptide" evidence="1">
    <location>
        <begin position="1"/>
        <end position="19"/>
    </location>
</feature>
<proteinExistence type="predicted"/>
<dbReference type="RefSeq" id="WP_130058077.1">
    <property type="nucleotide sequence ID" value="NZ_JADNPJ010000003.1"/>
</dbReference>
<dbReference type="AlphaFoldDB" id="A0A7J4XMB4"/>
<organism evidence="2 3">
    <name type="scientific">Bacteroides salyersiae</name>
    <dbReference type="NCBI Taxonomy" id="291644"/>
    <lineage>
        <taxon>Bacteria</taxon>
        <taxon>Pseudomonadati</taxon>
        <taxon>Bacteroidota</taxon>
        <taxon>Bacteroidia</taxon>
        <taxon>Bacteroidales</taxon>
        <taxon>Bacteroidaceae</taxon>
        <taxon>Bacteroides</taxon>
    </lineage>
</organism>
<evidence type="ECO:0000256" key="1">
    <source>
        <dbReference type="SAM" id="SignalP"/>
    </source>
</evidence>
<sequence length="692" mass="78962">MRKIIICLVTILNSVVLNAQIPTSIDLKEEGAYQRRDLSTIGSRIVINPYDFGKSPQENTAVVYSNSEVLPLNVAYLTARNVYHEKERRFGREFKNVLEIRVASCLESPDNGVEKYSTEWAPHALMFSADYKDGSHLEGHDFFYDDNTIVRSLRLDKKEHYLLSGFIKGEVRLDDRNETLIVYSGNCKYAVSVKGMNSKNVSFYVSGEDMKARTNKVADTGDACWWALDMKGKGDVNIAVAYALNTDSDAMLISNVRRPFKKNIDDVYLDKIRYWDDFLKNKIPHPVNFELTSIDKKGITAEQIKKAYYKAWVLLAQNVLKPETENYPYYQVVTGKASLWDEGHELAPFSAAWESFVAIQLFAYIDVNISWSSLKGLLALVDESGMLGGESLPSRKAHTAWVLYELSKDAKSLSEVYPAISRYLNWRLQNPRWIYTNMTPENEKDAEFVVSAIKDVEYMILLAKELGLEEDAEEWRIKKESFVEQYKQWFWSTPQDLPCQHINQYKGRDTHPIQITTGLYVNEIDMDYYESLLGLFYKHYDTNQSFAGFNAPKYPDVDFTLYGLIERGKDVLARGLLESNLRDILRADCVYAETYTNDAEPQPGGVRPSIFGLAAMIDFTLLKNGYMFTKGTPTAINIYPESTIGVTHIPYLGKYIDINKKKQGDIIFSGSAMQKIKSLKLEKGEMGKIVDN</sequence>
<dbReference type="InterPro" id="IPR008928">
    <property type="entry name" value="6-hairpin_glycosidase_sf"/>
</dbReference>
<comment type="caution">
    <text evidence="2">The sequence shown here is derived from an EMBL/GenBank/DDBJ whole genome shotgun (WGS) entry which is preliminary data.</text>
</comment>
<evidence type="ECO:0008006" key="4">
    <source>
        <dbReference type="Google" id="ProtNLM"/>
    </source>
</evidence>
<protein>
    <recommendedName>
        <fullName evidence="4">Alpha-L-rhamnosidase six-hairpin glycosidase domain-containing protein</fullName>
    </recommendedName>
</protein>
<evidence type="ECO:0000313" key="2">
    <source>
        <dbReference type="EMBL" id="KAA3768503.1"/>
    </source>
</evidence>
<dbReference type="SUPFAM" id="SSF48208">
    <property type="entry name" value="Six-hairpin glycosidases"/>
    <property type="match status" value="1"/>
</dbReference>
<dbReference type="Proteomes" id="UP000422221">
    <property type="component" value="Unassembled WGS sequence"/>
</dbReference>
<dbReference type="Gene3D" id="1.50.10.10">
    <property type="match status" value="1"/>
</dbReference>
<dbReference type="EMBL" id="VWMK01000003">
    <property type="protein sequence ID" value="KAA3768503.1"/>
    <property type="molecule type" value="Genomic_DNA"/>
</dbReference>
<reference evidence="2 3" key="1">
    <citation type="journal article" date="2019" name="Nat. Med.">
        <title>A library of human gut bacterial isolates paired with longitudinal multiomics data enables mechanistic microbiome research.</title>
        <authorList>
            <person name="Poyet M."/>
            <person name="Groussin M."/>
            <person name="Gibbons S.M."/>
            <person name="Avila-Pacheco J."/>
            <person name="Jiang X."/>
            <person name="Kearney S.M."/>
            <person name="Perrotta A.R."/>
            <person name="Berdy B."/>
            <person name="Zhao S."/>
            <person name="Lieberman T.D."/>
            <person name="Swanson P.K."/>
            <person name="Smith M."/>
            <person name="Roesemann S."/>
            <person name="Alexander J.E."/>
            <person name="Rich S.A."/>
            <person name="Livny J."/>
            <person name="Vlamakis H."/>
            <person name="Clish C."/>
            <person name="Bullock K."/>
            <person name="Deik A."/>
            <person name="Scott J."/>
            <person name="Pierce K.A."/>
            <person name="Xavier R.J."/>
            <person name="Alm E.J."/>
        </authorList>
    </citation>
    <scope>NUCLEOTIDE SEQUENCE [LARGE SCALE GENOMIC DNA]</scope>
    <source>
        <strain evidence="2 3">BIOML-A10</strain>
    </source>
</reference>
<dbReference type="GO" id="GO:0005975">
    <property type="term" value="P:carbohydrate metabolic process"/>
    <property type="evidence" value="ECO:0007669"/>
    <property type="project" value="InterPro"/>
</dbReference>
<name>A0A7J4XMB4_9BACE</name>
<accession>A0A7J4XMB4</accession>